<dbReference type="SUPFAM" id="SSF46785">
    <property type="entry name" value="Winged helix' DNA-binding domain"/>
    <property type="match status" value="1"/>
</dbReference>
<evidence type="ECO:0000256" key="4">
    <source>
        <dbReference type="PROSITE-ProRule" id="PRU00332"/>
    </source>
</evidence>
<dbReference type="InterPro" id="IPR012677">
    <property type="entry name" value="Nucleotide-bd_a/b_plait_sf"/>
</dbReference>
<dbReference type="SMART" id="SM00360">
    <property type="entry name" value="RRM"/>
    <property type="match status" value="1"/>
</dbReference>
<dbReference type="InterPro" id="IPR000504">
    <property type="entry name" value="RRM_dom"/>
</dbReference>
<dbReference type="Pfam" id="PF00076">
    <property type="entry name" value="RRM_1"/>
    <property type="match status" value="1"/>
</dbReference>
<dbReference type="PROSITE" id="PS50102">
    <property type="entry name" value="RRM"/>
    <property type="match status" value="1"/>
</dbReference>
<dbReference type="InterPro" id="IPR035979">
    <property type="entry name" value="RBD_domain_sf"/>
</dbReference>
<dbReference type="PROSITE" id="PS50961">
    <property type="entry name" value="HTH_LA"/>
    <property type="match status" value="1"/>
</dbReference>
<dbReference type="InterPro" id="IPR036388">
    <property type="entry name" value="WH-like_DNA-bd_sf"/>
</dbReference>
<organism evidence="8 9">
    <name type="scientific">Exophiala mesophila</name>
    <name type="common">Black yeast-like fungus</name>
    <dbReference type="NCBI Taxonomy" id="212818"/>
    <lineage>
        <taxon>Eukaryota</taxon>
        <taxon>Fungi</taxon>
        <taxon>Dikarya</taxon>
        <taxon>Ascomycota</taxon>
        <taxon>Pezizomycotina</taxon>
        <taxon>Eurotiomycetes</taxon>
        <taxon>Chaetothyriomycetidae</taxon>
        <taxon>Chaetothyriales</taxon>
        <taxon>Herpotrichiellaceae</taxon>
        <taxon>Exophiala</taxon>
    </lineage>
</organism>
<dbReference type="CDD" id="cd08029">
    <property type="entry name" value="LA_like_fungal"/>
    <property type="match status" value="1"/>
</dbReference>
<feature type="compositionally biased region" description="Polar residues" evidence="5">
    <location>
        <begin position="10"/>
        <end position="23"/>
    </location>
</feature>
<dbReference type="PANTHER" id="PTHR22792">
    <property type="entry name" value="LUPUS LA PROTEIN-RELATED"/>
    <property type="match status" value="1"/>
</dbReference>
<dbReference type="PANTHER" id="PTHR22792:SF140">
    <property type="entry name" value="ACHILLES, ISOFORM A"/>
    <property type="match status" value="1"/>
</dbReference>
<dbReference type="Gene3D" id="1.10.10.10">
    <property type="entry name" value="Winged helix-like DNA-binding domain superfamily/Winged helix DNA-binding domain"/>
    <property type="match status" value="1"/>
</dbReference>
<accession>A0A438MYJ9</accession>
<evidence type="ECO:0000259" key="7">
    <source>
        <dbReference type="PROSITE" id="PS50961"/>
    </source>
</evidence>
<name>A0A438MYJ9_EXOME</name>
<dbReference type="InterPro" id="IPR006630">
    <property type="entry name" value="La_HTH"/>
</dbReference>
<evidence type="ECO:0000256" key="2">
    <source>
        <dbReference type="ARBA" id="ARBA00022884"/>
    </source>
</evidence>
<evidence type="ECO:0000259" key="6">
    <source>
        <dbReference type="PROSITE" id="PS50102"/>
    </source>
</evidence>
<dbReference type="SMART" id="SM00715">
    <property type="entry name" value="LA"/>
    <property type="match status" value="1"/>
</dbReference>
<dbReference type="AlphaFoldDB" id="A0A438MYJ9"/>
<dbReference type="InterPro" id="IPR002344">
    <property type="entry name" value="Lupus_La"/>
</dbReference>
<gene>
    <name evidence="8" type="ORF">B0A52_08400</name>
</gene>
<feature type="domain" description="HTH La-type RNA-binding" evidence="7">
    <location>
        <begin position="115"/>
        <end position="205"/>
    </location>
</feature>
<dbReference type="Pfam" id="PF05383">
    <property type="entry name" value="La"/>
    <property type="match status" value="1"/>
</dbReference>
<evidence type="ECO:0000313" key="9">
    <source>
        <dbReference type="Proteomes" id="UP000288859"/>
    </source>
</evidence>
<dbReference type="InterPro" id="IPR045180">
    <property type="entry name" value="La_dom_prot"/>
</dbReference>
<feature type="compositionally biased region" description="Basic and acidic residues" evidence="5">
    <location>
        <begin position="312"/>
        <end position="350"/>
    </location>
</feature>
<evidence type="ECO:0008006" key="10">
    <source>
        <dbReference type="Google" id="ProtNLM"/>
    </source>
</evidence>
<feature type="compositionally biased region" description="Basic and acidic residues" evidence="5">
    <location>
        <begin position="46"/>
        <end position="110"/>
    </location>
</feature>
<evidence type="ECO:0000256" key="3">
    <source>
        <dbReference type="ARBA" id="ARBA00023242"/>
    </source>
</evidence>
<dbReference type="Proteomes" id="UP000288859">
    <property type="component" value="Unassembled WGS sequence"/>
</dbReference>
<comment type="subcellular location">
    <subcellularLocation>
        <location evidence="1">Nucleus</location>
    </subcellularLocation>
</comment>
<evidence type="ECO:0000313" key="8">
    <source>
        <dbReference type="EMBL" id="RVX67990.1"/>
    </source>
</evidence>
<keyword evidence="3" id="KW-0539">Nucleus</keyword>
<dbReference type="OrthoDB" id="439993at2759"/>
<dbReference type="VEuPathDB" id="FungiDB:PV10_00935"/>
<feature type="domain" description="RRM" evidence="6">
    <location>
        <begin position="213"/>
        <end position="292"/>
    </location>
</feature>
<feature type="region of interest" description="Disordered" evidence="5">
    <location>
        <begin position="304"/>
        <end position="436"/>
    </location>
</feature>
<dbReference type="SUPFAM" id="SSF54928">
    <property type="entry name" value="RNA-binding domain, RBD"/>
    <property type="match status" value="1"/>
</dbReference>
<evidence type="ECO:0000256" key="5">
    <source>
        <dbReference type="SAM" id="MobiDB-lite"/>
    </source>
</evidence>
<dbReference type="GO" id="GO:0003729">
    <property type="term" value="F:mRNA binding"/>
    <property type="evidence" value="ECO:0007669"/>
    <property type="project" value="TreeGrafter"/>
</dbReference>
<feature type="region of interest" description="Disordered" evidence="5">
    <location>
        <begin position="1"/>
        <end position="122"/>
    </location>
</feature>
<dbReference type="PRINTS" id="PR00302">
    <property type="entry name" value="LUPUSLA"/>
</dbReference>
<reference evidence="8 9" key="1">
    <citation type="submission" date="2017-03" db="EMBL/GenBank/DDBJ databases">
        <title>Genomes of endolithic fungi from Antarctica.</title>
        <authorList>
            <person name="Coleine C."/>
            <person name="Masonjones S."/>
            <person name="Stajich J.E."/>
        </authorList>
    </citation>
    <scope>NUCLEOTIDE SEQUENCE [LARGE SCALE GENOMIC DNA]</scope>
    <source>
        <strain evidence="8 9">CCFEE 6314</strain>
    </source>
</reference>
<dbReference type="GO" id="GO:0005634">
    <property type="term" value="C:nucleus"/>
    <property type="evidence" value="ECO:0007669"/>
    <property type="project" value="UniProtKB-SubCell"/>
</dbReference>
<dbReference type="GO" id="GO:0006396">
    <property type="term" value="P:RNA processing"/>
    <property type="evidence" value="ECO:0007669"/>
    <property type="project" value="InterPro"/>
</dbReference>
<keyword evidence="2 4" id="KW-0694">RNA-binding</keyword>
<evidence type="ECO:0000256" key="1">
    <source>
        <dbReference type="ARBA" id="ARBA00004123"/>
    </source>
</evidence>
<proteinExistence type="predicted"/>
<dbReference type="Gene3D" id="3.30.70.330">
    <property type="match status" value="1"/>
</dbReference>
<dbReference type="GO" id="GO:1990904">
    <property type="term" value="C:ribonucleoprotein complex"/>
    <property type="evidence" value="ECO:0007669"/>
    <property type="project" value="InterPro"/>
</dbReference>
<comment type="caution">
    <text evidence="8">The sequence shown here is derived from an EMBL/GenBank/DDBJ whole genome shotgun (WGS) entry which is preliminary data.</text>
</comment>
<dbReference type="CDD" id="cd12291">
    <property type="entry name" value="RRM1_La"/>
    <property type="match status" value="1"/>
</dbReference>
<protein>
    <recommendedName>
        <fullName evidence="10">Lupus La protein</fullName>
    </recommendedName>
</protein>
<sequence length="436" mass="49044">MSAEEVVSEALQTPVDQNAQSAEDAQKLLDELQNEAPASNGAEPESAVKTEAKEQPEETVRAETKSDNRNGHSDRRHDDRERRNNRGDFKGRGRGRGDRSGGKSYRDNIKSDVTTQEESSDPVAIRKQVHFYFSDSNLPTDNFLWNATGGPANKPVEIKTLHDFKRMRHFQPFSAIVDALRESTFLELTDDDTKVRRKTPYEAKTEEGPVQARSIYAKGFGDEGPNSQFDIEAFFAKFGPTNAVRLRRSDQKLFKGSVFVEFETEEVAKSFLALDPKPKYEGKELQIMSKKEYCDKKVEDINAGRLKPNGGRFDKNRGDYKGGNKRKHDDGDSRDWRTRRDEDRKRDFKGGRSRNNGHGGGRPRGTDVDDRGIPTVKGSLPKDSGKEDAIAKAKAAVEADLKKESDESKKRPREDDGEAERDSKKVDNKPEVEATS</sequence>
<feature type="compositionally biased region" description="Basic and acidic residues" evidence="5">
    <location>
        <begin position="383"/>
        <end position="436"/>
    </location>
</feature>
<dbReference type="EMBL" id="NAJM01000042">
    <property type="protein sequence ID" value="RVX67990.1"/>
    <property type="molecule type" value="Genomic_DNA"/>
</dbReference>
<dbReference type="InterPro" id="IPR036390">
    <property type="entry name" value="WH_DNA-bd_sf"/>
</dbReference>